<dbReference type="GO" id="GO:0046872">
    <property type="term" value="F:metal ion binding"/>
    <property type="evidence" value="ECO:0007669"/>
    <property type="project" value="UniProtKB-KW"/>
</dbReference>
<accession>H8GSK1</accession>
<comment type="similarity">
    <text evidence="2">Belongs to the zinc-containing alcohol dehydrogenase family.</text>
</comment>
<dbReference type="HOGENOM" id="CLU_026673_9_1_0"/>
<evidence type="ECO:0000313" key="7">
    <source>
        <dbReference type="Proteomes" id="UP000007575"/>
    </source>
</evidence>
<keyword evidence="3" id="KW-0479">Metal-binding</keyword>
<evidence type="ECO:0000256" key="3">
    <source>
        <dbReference type="ARBA" id="ARBA00022723"/>
    </source>
</evidence>
<comment type="cofactor">
    <cofactor evidence="1">
        <name>Zn(2+)</name>
        <dbReference type="ChEBI" id="CHEBI:29105"/>
    </cofactor>
</comment>
<dbReference type="AlphaFoldDB" id="H8GSK1"/>
<dbReference type="KEGG" id="dgo:DGo_CA2535"/>
<evidence type="ECO:0000256" key="1">
    <source>
        <dbReference type="ARBA" id="ARBA00001947"/>
    </source>
</evidence>
<dbReference type="RefSeq" id="WP_014685944.1">
    <property type="nucleotide sequence ID" value="NC_017790.1"/>
</dbReference>
<sequence length="299" mass="31640">MRLTVTAPLTFAWEEAPTREPAPGEVRTRTRLSALSVASELAVVLHGPFPARLGYQTLGTVEVVGEGVTLRPGTRVVTTLGHAGAGLHRAERLVPVPPEVPDRVALAAILGEETHKGVRRVSPQPGERVLVAGAGAGLLGLLTVFNLTRRGVRDVTVLEPDPARRALALAFGAVACAPGELPHDAFDVGFECSAAPAGFAELLAHLRPRGRACVLSDGNWGALVLPPAFHARELSVVASSDGEDYGAYAAWLWRHADPLLERLYPVTVTPADLPTTYARLRGTPRPVSVVVDWGEGQDA</sequence>
<dbReference type="SUPFAM" id="SSF51735">
    <property type="entry name" value="NAD(P)-binding Rossmann-fold domains"/>
    <property type="match status" value="1"/>
</dbReference>
<keyword evidence="7" id="KW-1185">Reference proteome</keyword>
<dbReference type="Gene3D" id="3.40.50.720">
    <property type="entry name" value="NAD(P)-binding Rossmann-like Domain"/>
    <property type="match status" value="1"/>
</dbReference>
<protein>
    <submittedName>
        <fullName evidence="6">Alcohol dehydrogenase, zinc-containing</fullName>
    </submittedName>
</protein>
<proteinExistence type="inferred from homology"/>
<evidence type="ECO:0000256" key="5">
    <source>
        <dbReference type="ARBA" id="ARBA00023002"/>
    </source>
</evidence>
<dbReference type="GO" id="GO:0016491">
    <property type="term" value="F:oxidoreductase activity"/>
    <property type="evidence" value="ECO:0007669"/>
    <property type="project" value="UniProtKB-KW"/>
</dbReference>
<dbReference type="PANTHER" id="PTHR43350">
    <property type="entry name" value="NAD-DEPENDENT ALCOHOL DEHYDROGENASE"/>
    <property type="match status" value="1"/>
</dbReference>
<dbReference type="Gene3D" id="3.90.180.10">
    <property type="entry name" value="Medium-chain alcohol dehydrogenases, catalytic domain"/>
    <property type="match status" value="2"/>
</dbReference>
<reference evidence="6 7" key="1">
    <citation type="journal article" date="2012" name="PLoS ONE">
        <title>Genome sequence and transcriptome analysis of the radioresistant bacterium Deinococcus gobiensis: insights into the extreme environmental adaptations.</title>
        <authorList>
            <person name="Yuan M."/>
            <person name="Chen M."/>
            <person name="Zhang W."/>
            <person name="Lu W."/>
            <person name="Wang J."/>
            <person name="Yang M."/>
            <person name="Zhao P."/>
            <person name="Tang R."/>
            <person name="Li X."/>
            <person name="Hao Y."/>
            <person name="Zhou Z."/>
            <person name="Zhan Y."/>
            <person name="Yu H."/>
            <person name="Teng C."/>
            <person name="Yan Y."/>
            <person name="Ping S."/>
            <person name="Wang Y."/>
            <person name="Lin M."/>
        </authorList>
    </citation>
    <scope>NUCLEOTIDE SEQUENCE [LARGE SCALE GENOMIC DNA]</scope>
    <source>
        <strain evidence="6 7">I-0</strain>
    </source>
</reference>
<dbReference type="eggNOG" id="COG1063">
    <property type="taxonomic scope" value="Bacteria"/>
</dbReference>
<dbReference type="PANTHER" id="PTHR43350:SF19">
    <property type="entry name" value="D-GULOSIDE 3-DEHYDROGENASE"/>
    <property type="match status" value="1"/>
</dbReference>
<evidence type="ECO:0000313" key="6">
    <source>
        <dbReference type="EMBL" id="AFD26462.1"/>
    </source>
</evidence>
<dbReference type="PATRIC" id="fig|745776.4.peg.2601"/>
<organism evidence="6 7">
    <name type="scientific">Deinococcus gobiensis (strain DSM 21396 / JCM 16679 / CGMCC 1.7299 / I-0)</name>
    <dbReference type="NCBI Taxonomy" id="745776"/>
    <lineage>
        <taxon>Bacteria</taxon>
        <taxon>Thermotogati</taxon>
        <taxon>Deinococcota</taxon>
        <taxon>Deinococci</taxon>
        <taxon>Deinococcales</taxon>
        <taxon>Deinococcaceae</taxon>
        <taxon>Deinococcus</taxon>
    </lineage>
</organism>
<dbReference type="InterPro" id="IPR036291">
    <property type="entry name" value="NAD(P)-bd_dom_sf"/>
</dbReference>
<dbReference type="InterPro" id="IPR011032">
    <property type="entry name" value="GroES-like_sf"/>
</dbReference>
<keyword evidence="4" id="KW-0862">Zinc</keyword>
<evidence type="ECO:0000256" key="2">
    <source>
        <dbReference type="ARBA" id="ARBA00008072"/>
    </source>
</evidence>
<dbReference type="Proteomes" id="UP000007575">
    <property type="component" value="Chromosome"/>
</dbReference>
<keyword evidence="5" id="KW-0560">Oxidoreductase</keyword>
<gene>
    <name evidence="6" type="primary">adhB</name>
    <name evidence="6" type="ordered locus">DGo_CA2535</name>
</gene>
<dbReference type="SUPFAM" id="SSF50129">
    <property type="entry name" value="GroES-like"/>
    <property type="match status" value="1"/>
</dbReference>
<dbReference type="STRING" id="745776.DGo_CA2535"/>
<evidence type="ECO:0000256" key="4">
    <source>
        <dbReference type="ARBA" id="ARBA00022833"/>
    </source>
</evidence>
<dbReference type="OrthoDB" id="9792162at2"/>
<name>H8GSK1_DEIGI</name>
<dbReference type="EMBL" id="CP002191">
    <property type="protein sequence ID" value="AFD26462.1"/>
    <property type="molecule type" value="Genomic_DNA"/>
</dbReference>